<feature type="region of interest" description="Disordered" evidence="2">
    <location>
        <begin position="231"/>
        <end position="261"/>
    </location>
</feature>
<dbReference type="Proteomes" id="UP000749559">
    <property type="component" value="Unassembled WGS sequence"/>
</dbReference>
<keyword evidence="3" id="KW-0812">Transmembrane</keyword>
<dbReference type="GO" id="GO:0016020">
    <property type="term" value="C:membrane"/>
    <property type="evidence" value="ECO:0007669"/>
    <property type="project" value="UniProtKB-SubCell"/>
</dbReference>
<feature type="transmembrane region" description="Helical" evidence="3">
    <location>
        <begin position="469"/>
        <end position="491"/>
    </location>
</feature>
<feature type="transmembrane region" description="Helical" evidence="3">
    <location>
        <begin position="203"/>
        <end position="220"/>
    </location>
</feature>
<evidence type="ECO:0000256" key="1">
    <source>
        <dbReference type="ARBA" id="ARBA00004141"/>
    </source>
</evidence>
<feature type="transmembrane region" description="Helical" evidence="3">
    <location>
        <begin position="503"/>
        <end position="522"/>
    </location>
</feature>
<keyword evidence="3" id="KW-1133">Transmembrane helix</keyword>
<comment type="subcellular location">
    <subcellularLocation>
        <location evidence="1">Membrane</location>
        <topology evidence="1">Multi-pass membrane protein</topology>
    </subcellularLocation>
</comment>
<feature type="region of interest" description="Disordered" evidence="2">
    <location>
        <begin position="1"/>
        <end position="33"/>
    </location>
</feature>
<feature type="transmembrane region" description="Helical" evidence="3">
    <location>
        <begin position="137"/>
        <end position="163"/>
    </location>
</feature>
<keyword evidence="3" id="KW-0472">Membrane</keyword>
<gene>
    <name evidence="4" type="ORF">OFUS_LOCUS12946</name>
</gene>
<dbReference type="Gene3D" id="1.20.1250.20">
    <property type="entry name" value="MFS general substrate transporter like domains"/>
    <property type="match status" value="2"/>
</dbReference>
<evidence type="ECO:0000313" key="5">
    <source>
        <dbReference type="Proteomes" id="UP000749559"/>
    </source>
</evidence>
<evidence type="ECO:0000256" key="3">
    <source>
        <dbReference type="SAM" id="Phobius"/>
    </source>
</evidence>
<dbReference type="AlphaFoldDB" id="A0A8J1TY10"/>
<feature type="compositionally biased region" description="Basic and acidic residues" evidence="2">
    <location>
        <begin position="294"/>
        <end position="305"/>
    </location>
</feature>
<dbReference type="InterPro" id="IPR011701">
    <property type="entry name" value="MFS"/>
</dbReference>
<feature type="compositionally biased region" description="Low complexity" evidence="2">
    <location>
        <begin position="14"/>
        <end position="29"/>
    </location>
</feature>
<keyword evidence="5" id="KW-1185">Reference proteome</keyword>
<accession>A0A8J1TY10</accession>
<dbReference type="GO" id="GO:0008028">
    <property type="term" value="F:monocarboxylic acid transmembrane transporter activity"/>
    <property type="evidence" value="ECO:0007669"/>
    <property type="project" value="TreeGrafter"/>
</dbReference>
<feature type="transmembrane region" description="Helical" evidence="3">
    <location>
        <begin position="112"/>
        <end position="131"/>
    </location>
</feature>
<dbReference type="SUPFAM" id="SSF103473">
    <property type="entry name" value="MFS general substrate transporter"/>
    <property type="match status" value="1"/>
</dbReference>
<dbReference type="OrthoDB" id="6499973at2759"/>
<feature type="transmembrane region" description="Helical" evidence="3">
    <location>
        <begin position="534"/>
        <end position="554"/>
    </location>
</feature>
<feature type="transmembrane region" description="Helical" evidence="3">
    <location>
        <begin position="625"/>
        <end position="644"/>
    </location>
</feature>
<dbReference type="Pfam" id="PF07690">
    <property type="entry name" value="MFS_1"/>
    <property type="match status" value="2"/>
</dbReference>
<dbReference type="InterPro" id="IPR020846">
    <property type="entry name" value="MFS_dom"/>
</dbReference>
<proteinExistence type="predicted"/>
<comment type="caution">
    <text evidence="4">The sequence shown here is derived from an EMBL/GenBank/DDBJ whole genome shotgun (WGS) entry which is preliminary data.</text>
</comment>
<feature type="compositionally biased region" description="Basic and acidic residues" evidence="2">
    <location>
        <begin position="1"/>
        <end position="11"/>
    </location>
</feature>
<dbReference type="EMBL" id="CAIIXF020000006">
    <property type="protein sequence ID" value="CAH1787189.1"/>
    <property type="molecule type" value="Genomic_DNA"/>
</dbReference>
<dbReference type="PANTHER" id="PTHR11360:SF286">
    <property type="entry name" value="GH22266P"/>
    <property type="match status" value="1"/>
</dbReference>
<organism evidence="4 5">
    <name type="scientific">Owenia fusiformis</name>
    <name type="common">Polychaete worm</name>
    <dbReference type="NCBI Taxonomy" id="6347"/>
    <lineage>
        <taxon>Eukaryota</taxon>
        <taxon>Metazoa</taxon>
        <taxon>Spiralia</taxon>
        <taxon>Lophotrochozoa</taxon>
        <taxon>Annelida</taxon>
        <taxon>Polychaeta</taxon>
        <taxon>Sedentaria</taxon>
        <taxon>Canalipalpata</taxon>
        <taxon>Sabellida</taxon>
        <taxon>Oweniida</taxon>
        <taxon>Oweniidae</taxon>
        <taxon>Owenia</taxon>
    </lineage>
</organism>
<dbReference type="InterPro" id="IPR036259">
    <property type="entry name" value="MFS_trans_sf"/>
</dbReference>
<evidence type="ECO:0000256" key="2">
    <source>
        <dbReference type="SAM" id="MobiDB-lite"/>
    </source>
</evidence>
<feature type="transmembrane region" description="Helical" evidence="3">
    <location>
        <begin position="84"/>
        <end position="105"/>
    </location>
</feature>
<reference evidence="4" key="1">
    <citation type="submission" date="2022-03" db="EMBL/GenBank/DDBJ databases">
        <authorList>
            <person name="Martin C."/>
        </authorList>
    </citation>
    <scope>NUCLEOTIDE SEQUENCE</scope>
</reference>
<dbReference type="PANTHER" id="PTHR11360">
    <property type="entry name" value="MONOCARBOXYLATE TRANSPORTER"/>
    <property type="match status" value="1"/>
</dbReference>
<evidence type="ECO:0000313" key="4">
    <source>
        <dbReference type="EMBL" id="CAH1787189.1"/>
    </source>
</evidence>
<name>A0A8J1TY10_OWEFU</name>
<dbReference type="PROSITE" id="PS50850">
    <property type="entry name" value="MFS"/>
    <property type="match status" value="1"/>
</dbReference>
<feature type="compositionally biased region" description="Polar residues" evidence="2">
    <location>
        <begin position="243"/>
        <end position="256"/>
    </location>
</feature>
<protein>
    <submittedName>
        <fullName evidence="4">Uncharacterized protein</fullName>
    </submittedName>
</protein>
<sequence>MAPEKQKKEDNVNTDTTSEGDSSTSDTQTPGYDNLPMPLDGGYGWVIVFASFVIQALQDGICNSYGIFLEHIVAEYGGGRGKTALAGSLLVGVFLMIGPLAGILVNIFGCRPVAMAGGLIGACAFALSTLAPGLDVFILIFGAIGGIGLGFAMIPSFLCVSFYFQKKRSLATGIMSAGGGFGMVVLSFVFAESLNTLGWKSSMFIAAGLYAQVIVLGALLRPLELNKNADTVSKSDSSAGSSVQNANDTTPMIRSESQNHGDVHLENTIFPNKSLFRTLMERKEGDFLSPIPDESPKSDKDTLQKDSDIVKLTQSLPDVSVRNSKKQKWTNSQCDQDIGHHKEKFQTTKSSKSHFDGLNHPFVRKKEASRARNENIRHIDRSLTHHRAQKHHITPLSRKDIFYSGSVMSLKQYKAQPNELAYIKSVTTLVSEDEPYDDLNEQTMKCIPGVFKQTCSQVFDLSILKNLPFLLILLASVMIQLGYFIPIYYIVAVSSKIGVEKTQTALLVSLIGISNTVGRAGAGWLANLRHVRPLHVNNISLILVGAITIFVPFINSYGLLVAYAVAFGLLIGAFVPISVIFLVEYLGLEKLTSAFSVLSLIRGASSMAGPPTAGAIYDATGSYEVSFYLAGGLFISAGLLHYLLPAADRITNSNMSTSVKELNLENGLPIIEEDKTPLN</sequence>
<feature type="transmembrane region" description="Helical" evidence="3">
    <location>
        <begin position="595"/>
        <end position="613"/>
    </location>
</feature>
<dbReference type="InterPro" id="IPR050327">
    <property type="entry name" value="Proton-linked_MCT"/>
</dbReference>
<feature type="transmembrane region" description="Helical" evidence="3">
    <location>
        <begin position="560"/>
        <end position="583"/>
    </location>
</feature>
<feature type="region of interest" description="Disordered" evidence="2">
    <location>
        <begin position="286"/>
        <end position="305"/>
    </location>
</feature>
<feature type="transmembrane region" description="Helical" evidence="3">
    <location>
        <begin position="170"/>
        <end position="191"/>
    </location>
</feature>